<keyword evidence="5 6" id="KW-0472">Membrane</keyword>
<proteinExistence type="inferred from homology"/>
<evidence type="ECO:0000313" key="9">
    <source>
        <dbReference type="Proteomes" id="UP000776983"/>
    </source>
</evidence>
<feature type="transmembrane region" description="Helical" evidence="6">
    <location>
        <begin position="88"/>
        <end position="111"/>
    </location>
</feature>
<feature type="transmembrane region" description="Helical" evidence="6">
    <location>
        <begin position="209"/>
        <end position="230"/>
    </location>
</feature>
<evidence type="ECO:0000256" key="2">
    <source>
        <dbReference type="ARBA" id="ARBA00007362"/>
    </source>
</evidence>
<accession>A0ABS8CAW5</accession>
<feature type="transmembrane region" description="Helical" evidence="6">
    <location>
        <begin position="144"/>
        <end position="166"/>
    </location>
</feature>
<protein>
    <submittedName>
        <fullName evidence="8">DMT family transporter</fullName>
    </submittedName>
</protein>
<dbReference type="EMBL" id="JACDXW010000002">
    <property type="protein sequence ID" value="MCB5363171.1"/>
    <property type="molecule type" value="Genomic_DNA"/>
</dbReference>
<feature type="domain" description="EamA" evidence="7">
    <location>
        <begin position="3"/>
        <end position="133"/>
    </location>
</feature>
<comment type="subcellular location">
    <subcellularLocation>
        <location evidence="1">Membrane</location>
        <topology evidence="1">Multi-pass membrane protein</topology>
    </subcellularLocation>
</comment>
<dbReference type="Pfam" id="PF00892">
    <property type="entry name" value="EamA"/>
    <property type="match status" value="2"/>
</dbReference>
<comment type="similarity">
    <text evidence="2">Belongs to the EamA transporter family.</text>
</comment>
<dbReference type="SUPFAM" id="SSF103481">
    <property type="entry name" value="Multidrug resistance efflux transporter EmrE"/>
    <property type="match status" value="2"/>
</dbReference>
<keyword evidence="3 6" id="KW-0812">Transmembrane</keyword>
<feature type="transmembrane region" description="Helical" evidence="6">
    <location>
        <begin position="242"/>
        <end position="259"/>
    </location>
</feature>
<dbReference type="PANTHER" id="PTHR32322">
    <property type="entry name" value="INNER MEMBRANE TRANSPORTER"/>
    <property type="match status" value="1"/>
</dbReference>
<keyword evidence="9" id="KW-1185">Reference proteome</keyword>
<feature type="transmembrane region" description="Helical" evidence="6">
    <location>
        <begin position="118"/>
        <end position="138"/>
    </location>
</feature>
<feature type="domain" description="EamA" evidence="7">
    <location>
        <begin position="148"/>
        <end position="282"/>
    </location>
</feature>
<gene>
    <name evidence="8" type="ORF">H0484_05300</name>
</gene>
<comment type="caution">
    <text evidence="8">The sequence shown here is derived from an EMBL/GenBank/DDBJ whole genome shotgun (WGS) entry which is preliminary data.</text>
</comment>
<dbReference type="InterPro" id="IPR037185">
    <property type="entry name" value="EmrE-like"/>
</dbReference>
<dbReference type="PANTHER" id="PTHR32322:SF2">
    <property type="entry name" value="EAMA DOMAIN-CONTAINING PROTEIN"/>
    <property type="match status" value="1"/>
</dbReference>
<evidence type="ECO:0000256" key="3">
    <source>
        <dbReference type="ARBA" id="ARBA00022692"/>
    </source>
</evidence>
<feature type="transmembrane region" description="Helical" evidence="6">
    <location>
        <begin position="29"/>
        <end position="51"/>
    </location>
</feature>
<dbReference type="InterPro" id="IPR000620">
    <property type="entry name" value="EamA_dom"/>
</dbReference>
<feature type="transmembrane region" description="Helical" evidence="6">
    <location>
        <begin position="178"/>
        <end position="197"/>
    </location>
</feature>
<dbReference type="InterPro" id="IPR050638">
    <property type="entry name" value="AA-Vitamin_Transporters"/>
</dbReference>
<feature type="transmembrane region" description="Helical" evidence="6">
    <location>
        <begin position="63"/>
        <end position="82"/>
    </location>
</feature>
<evidence type="ECO:0000256" key="4">
    <source>
        <dbReference type="ARBA" id="ARBA00022989"/>
    </source>
</evidence>
<reference evidence="8 9" key="1">
    <citation type="submission" date="2020-07" db="EMBL/GenBank/DDBJ databases">
        <title>Pusillimonas sp. nov., isolated from poultry manure in Taiwan.</title>
        <authorList>
            <person name="Lin S.-Y."/>
            <person name="Tang Y.-S."/>
            <person name="Young C.-C."/>
        </authorList>
    </citation>
    <scope>NUCLEOTIDE SEQUENCE [LARGE SCALE GENOMIC DNA]</scope>
    <source>
        <strain evidence="8 9">CC-YST705</strain>
    </source>
</reference>
<evidence type="ECO:0000259" key="7">
    <source>
        <dbReference type="Pfam" id="PF00892"/>
    </source>
</evidence>
<name>A0ABS8CAW5_9BURK</name>
<dbReference type="RefSeq" id="WP_226953420.1">
    <property type="nucleotide sequence ID" value="NZ_JACDXW010000002.1"/>
</dbReference>
<feature type="transmembrane region" description="Helical" evidence="6">
    <location>
        <begin position="265"/>
        <end position="283"/>
    </location>
</feature>
<keyword evidence="4 6" id="KW-1133">Transmembrane helix</keyword>
<organism evidence="8 9">
    <name type="scientific">Mesopusillimonas faecipullorum</name>
    <dbReference type="NCBI Taxonomy" id="2755040"/>
    <lineage>
        <taxon>Bacteria</taxon>
        <taxon>Pseudomonadati</taxon>
        <taxon>Pseudomonadota</taxon>
        <taxon>Betaproteobacteria</taxon>
        <taxon>Burkholderiales</taxon>
        <taxon>Alcaligenaceae</taxon>
        <taxon>Mesopusillimonas</taxon>
    </lineage>
</organism>
<evidence type="ECO:0000256" key="5">
    <source>
        <dbReference type="ARBA" id="ARBA00023136"/>
    </source>
</evidence>
<evidence type="ECO:0000313" key="8">
    <source>
        <dbReference type="EMBL" id="MCB5363171.1"/>
    </source>
</evidence>
<dbReference type="Proteomes" id="UP000776983">
    <property type="component" value="Unassembled WGS sequence"/>
</dbReference>
<evidence type="ECO:0000256" key="6">
    <source>
        <dbReference type="SAM" id="Phobius"/>
    </source>
</evidence>
<sequence>MFIAVALFVFIWSTGFTVGKIIVPYADPTLFLFVRVSIAAVLFIGVAWLTRAPRLPWREVPKHILAGILLQGLYLSGCYWAIGGGLPPSIMALIGSTQPILTAVLAIPLLGELPTRRVWAGLALGLTGVLLVIAPGLSGTLEQSYTWLALFYAVLAMVSLTLGTLLQKTSIAKADIRSSAVWQNLGTWLFTGSFTLMLGESKWIMSTELWASLLWAAIVMTGVGTSLLVWIIRRGGATKASALMFLSPPLVAIESYLLFGDVLLNVQLLGFVIAVAGVLICNMRTWPAWLTRKS</sequence>
<evidence type="ECO:0000256" key="1">
    <source>
        <dbReference type="ARBA" id="ARBA00004141"/>
    </source>
</evidence>